<accession>A0AAV4F061</accession>
<dbReference type="EMBL" id="BMAT01000461">
    <property type="protein sequence ID" value="GFR66718.1"/>
    <property type="molecule type" value="Genomic_DNA"/>
</dbReference>
<reference evidence="2 3" key="1">
    <citation type="journal article" date="2021" name="Elife">
        <title>Chloroplast acquisition without the gene transfer in kleptoplastic sea slugs, Plakobranchus ocellatus.</title>
        <authorList>
            <person name="Maeda T."/>
            <person name="Takahashi S."/>
            <person name="Yoshida T."/>
            <person name="Shimamura S."/>
            <person name="Takaki Y."/>
            <person name="Nagai Y."/>
            <person name="Toyoda A."/>
            <person name="Suzuki Y."/>
            <person name="Arimoto A."/>
            <person name="Ishii H."/>
            <person name="Satoh N."/>
            <person name="Nishiyama T."/>
            <person name="Hasebe M."/>
            <person name="Maruyama T."/>
            <person name="Minagawa J."/>
            <person name="Obokata J."/>
            <person name="Shigenobu S."/>
        </authorList>
    </citation>
    <scope>NUCLEOTIDE SEQUENCE [LARGE SCALE GENOMIC DNA]</scope>
</reference>
<dbReference type="Pfam" id="PF17517">
    <property type="entry name" value="IgGFc_binding"/>
    <property type="match status" value="1"/>
</dbReference>
<name>A0AAV4F061_9GAST</name>
<dbReference type="PANTHER" id="PTHR46534">
    <property type="entry name" value="IGGFC_BINDING DOMAIN-CONTAINING PROTEIN"/>
    <property type="match status" value="1"/>
</dbReference>
<proteinExistence type="predicted"/>
<dbReference type="Proteomes" id="UP000762676">
    <property type="component" value="Unassembled WGS sequence"/>
</dbReference>
<dbReference type="InterPro" id="IPR035234">
    <property type="entry name" value="IgGFc-bd_N"/>
</dbReference>
<comment type="caution">
    <text evidence="2">The sequence shown here is derived from an EMBL/GenBank/DDBJ whole genome shotgun (WGS) entry which is preliminary data.</text>
</comment>
<feature type="domain" description="IgGFc-binding protein N-terminal" evidence="1">
    <location>
        <begin position="142"/>
        <end position="300"/>
    </location>
</feature>
<dbReference type="AlphaFoldDB" id="A0AAV4F061"/>
<organism evidence="2 3">
    <name type="scientific">Elysia marginata</name>
    <dbReference type="NCBI Taxonomy" id="1093978"/>
    <lineage>
        <taxon>Eukaryota</taxon>
        <taxon>Metazoa</taxon>
        <taxon>Spiralia</taxon>
        <taxon>Lophotrochozoa</taxon>
        <taxon>Mollusca</taxon>
        <taxon>Gastropoda</taxon>
        <taxon>Heterobranchia</taxon>
        <taxon>Euthyneura</taxon>
        <taxon>Panpulmonata</taxon>
        <taxon>Sacoglossa</taxon>
        <taxon>Placobranchoidea</taxon>
        <taxon>Plakobranchidae</taxon>
        <taxon>Elysia</taxon>
    </lineage>
</organism>
<evidence type="ECO:0000313" key="3">
    <source>
        <dbReference type="Proteomes" id="UP000762676"/>
    </source>
</evidence>
<dbReference type="PANTHER" id="PTHR46534:SF1">
    <property type="entry name" value="IGGFC-BINDING PROTEIN N-TERMINAL DOMAIN-CONTAINING PROTEIN"/>
    <property type="match status" value="1"/>
</dbReference>
<evidence type="ECO:0000313" key="2">
    <source>
        <dbReference type="EMBL" id="GFR66718.1"/>
    </source>
</evidence>
<sequence>MVQDVRFVFKQKRKWAGYDTRLSDDRWAGHAARLSADEWAGHAAGLSDGEWAGHAARLSDDEWAGHAARLSDDRWAGHAARLSDDEWAGHAARLSDDRWAGHTARLSDDRWAQRVASDNHDRTKNPDVGTRYDGKMIWFSCLVKSSAKVGVVSGTDFTWIGEGNSQGAIYDWVPGRSTLGTDIVVYLTPGREQLGDLLQVMAISDYTHILISTDFHRFVLHSGKSIIRKFTKNLVQVQSDHPVVVVKFSQSGGIQGITGHPTMTYIPPTDLYVAYHEYVIPEILGYNSMTQVVVVVGTRQAVECVAVSLGVQTSTLSLYGK</sequence>
<keyword evidence="2" id="KW-0675">Receptor</keyword>
<keyword evidence="3" id="KW-1185">Reference proteome</keyword>
<protein>
    <submittedName>
        <fullName evidence="2">Signal recognition particle receptor FtsY</fullName>
    </submittedName>
</protein>
<gene>
    <name evidence="2" type="ORF">ElyMa_000234900</name>
</gene>
<evidence type="ECO:0000259" key="1">
    <source>
        <dbReference type="Pfam" id="PF17517"/>
    </source>
</evidence>